<feature type="compositionally biased region" description="Polar residues" evidence="1">
    <location>
        <begin position="266"/>
        <end position="276"/>
    </location>
</feature>
<comment type="caution">
    <text evidence="4">The sequence shown here is derived from an EMBL/GenBank/DDBJ whole genome shotgun (WGS) entry which is preliminary data.</text>
</comment>
<dbReference type="PROSITE" id="PS51208">
    <property type="entry name" value="AUTOTRANSPORTER"/>
    <property type="match status" value="1"/>
</dbReference>
<evidence type="ECO:0000313" key="5">
    <source>
        <dbReference type="Proteomes" id="UP000001077"/>
    </source>
</evidence>
<dbReference type="eggNOG" id="COG3468">
    <property type="taxonomic scope" value="Bacteria"/>
</dbReference>
<dbReference type="InterPro" id="IPR005546">
    <property type="entry name" value="Autotransporte_beta"/>
</dbReference>
<feature type="chain" id="PRO_5003743913" evidence="2">
    <location>
        <begin position="27"/>
        <end position="633"/>
    </location>
</feature>
<feature type="compositionally biased region" description="Basic and acidic residues" evidence="1">
    <location>
        <begin position="277"/>
        <end position="295"/>
    </location>
</feature>
<dbReference type="AlphaFoldDB" id="J1JK09"/>
<evidence type="ECO:0000256" key="2">
    <source>
        <dbReference type="SAM" id="SignalP"/>
    </source>
</evidence>
<dbReference type="PATRIC" id="fig|1094556.3.peg.1386"/>
<dbReference type="STRING" id="1094556.MCY_01370"/>
<feature type="region of interest" description="Disordered" evidence="1">
    <location>
        <begin position="251"/>
        <end position="317"/>
    </location>
</feature>
<dbReference type="Pfam" id="PF03797">
    <property type="entry name" value="Autotransporter"/>
    <property type="match status" value="1"/>
</dbReference>
<dbReference type="InterPro" id="IPR006315">
    <property type="entry name" value="OM_autotransptr_brl_dom"/>
</dbReference>
<evidence type="ECO:0000259" key="3">
    <source>
        <dbReference type="PROSITE" id="PS51208"/>
    </source>
</evidence>
<sequence length="633" mass="70485">MHRNLLLCTAACALFFSSNFTSTSIASSLSPETRRTLEEIIKLPQQYRHAIDLVSTPTQAEKNLEEIASGTMRQDNSQVDKILDEVEGRINSYFSGIGRNGSSAHREELQKARDNIHAQVMANNTQHMIQANAYLDRLRQERMITKENLLRGYEKAVSDAAKAAAILDADNQQRINAKRQQWTTQDNRDWYNLQNKAEILHKAAQVDSALQGQNKELANTLRKAVLDALNSDGRTNVEKKGDSIAFKEDQHSIIDSNTKQRHAGNVVSQRKSNLSTRADREIIQPKVNENAKADNTDTQNSSRPTDEKATATSTSLNVVEKRTAHPSQAESYLVMPTAMFAVGLADVNNQNILLDNMQITMFEPKDSQERGVFLSTYGNKSTFYSNLQSSIRADIRYTALQAGVTLVALKDQNINTNFGFFGTYGNLSFAPKNKEISHTNVLDKWSLTAYGNIQHDSGVYASAFLSCGIFKENITKNNIRYTLKVNNKTILGAAATVGQKLSTGWEGVILEPQAQLVYQRLMLGSFSNDGSVPNGDNSKINIGYPHQWVFRVGGRLTQNKGRAVSFYGKLNLVKAFSKNFEPDAMGSLIEGGFGIHTHLSKNIELYSDLSYQHKFEKVGITGINLSGGMRYRF</sequence>
<feature type="domain" description="Autotransporter" evidence="3">
    <location>
        <begin position="365"/>
        <end position="633"/>
    </location>
</feature>
<keyword evidence="2" id="KW-0732">Signal</keyword>
<dbReference type="SMART" id="SM00869">
    <property type="entry name" value="Autotransporter"/>
    <property type="match status" value="1"/>
</dbReference>
<dbReference type="OrthoDB" id="7922675at2"/>
<organism evidence="4 5">
    <name type="scientific">Bartonella rattimassiliensis 15908</name>
    <dbReference type="NCBI Taxonomy" id="1094556"/>
    <lineage>
        <taxon>Bacteria</taxon>
        <taxon>Pseudomonadati</taxon>
        <taxon>Pseudomonadota</taxon>
        <taxon>Alphaproteobacteria</taxon>
        <taxon>Hyphomicrobiales</taxon>
        <taxon>Bartonellaceae</taxon>
        <taxon>Bartonella</taxon>
    </lineage>
</organism>
<dbReference type="Gene3D" id="2.40.128.130">
    <property type="entry name" value="Autotransporter beta-domain"/>
    <property type="match status" value="1"/>
</dbReference>
<dbReference type="Proteomes" id="UP000001077">
    <property type="component" value="Unassembled WGS sequence"/>
</dbReference>
<keyword evidence="5" id="KW-1185">Reference proteome</keyword>
<feature type="signal peptide" evidence="2">
    <location>
        <begin position="1"/>
        <end position="26"/>
    </location>
</feature>
<dbReference type="SUPFAM" id="SSF103515">
    <property type="entry name" value="Autotransporter"/>
    <property type="match status" value="1"/>
</dbReference>
<dbReference type="HOGENOM" id="CLU_493206_0_0_5"/>
<gene>
    <name evidence="4" type="ORF">MCY_01370</name>
</gene>
<evidence type="ECO:0000256" key="1">
    <source>
        <dbReference type="SAM" id="MobiDB-lite"/>
    </source>
</evidence>
<dbReference type="EMBL" id="AILY01000029">
    <property type="protein sequence ID" value="EJF84987.1"/>
    <property type="molecule type" value="Genomic_DNA"/>
</dbReference>
<accession>J1JK09</accession>
<protein>
    <submittedName>
        <fullName evidence="4">Outer membrane autotransporter barrel domain-containing protein</fullName>
    </submittedName>
</protein>
<evidence type="ECO:0000313" key="4">
    <source>
        <dbReference type="EMBL" id="EJF84987.1"/>
    </source>
</evidence>
<reference evidence="4 5" key="1">
    <citation type="submission" date="2012-03" db="EMBL/GenBank/DDBJ databases">
        <title>The Genome Sequence of Bartonella rattimassiliensis 15908.</title>
        <authorList>
            <consortium name="The Broad Institute Genome Sequencing Platform"/>
            <consortium name="The Broad Institute Genome Sequencing Center for Infectious Disease"/>
            <person name="Feldgarden M."/>
            <person name="Kirby J."/>
            <person name="Kosoy M."/>
            <person name="Birtles R."/>
            <person name="Probert W.S."/>
            <person name="Chiaraviglio L."/>
            <person name="Young S.K."/>
            <person name="Zeng Q."/>
            <person name="Gargeya S."/>
            <person name="Fitzgerald M."/>
            <person name="Haas B."/>
            <person name="Abouelleil A."/>
            <person name="Alvarado L."/>
            <person name="Arachchi H.M."/>
            <person name="Berlin A."/>
            <person name="Chapman S.B."/>
            <person name="Gearin G."/>
            <person name="Goldberg J."/>
            <person name="Griggs A."/>
            <person name="Gujja S."/>
            <person name="Hansen M."/>
            <person name="Heiman D."/>
            <person name="Howarth C."/>
            <person name="Larimer J."/>
            <person name="Lui A."/>
            <person name="MacDonald P.J.P."/>
            <person name="McCowen C."/>
            <person name="Montmayeur A."/>
            <person name="Murphy C."/>
            <person name="Neiman D."/>
            <person name="Pearson M."/>
            <person name="Priest M."/>
            <person name="Roberts A."/>
            <person name="Saif S."/>
            <person name="Shea T."/>
            <person name="Sisk P."/>
            <person name="Stolte C."/>
            <person name="Sykes S."/>
            <person name="Wortman J."/>
            <person name="Nusbaum C."/>
            <person name="Birren B."/>
        </authorList>
    </citation>
    <scope>NUCLEOTIDE SEQUENCE [LARGE SCALE GENOMIC DNA]</scope>
    <source>
        <strain evidence="4 5">15908</strain>
    </source>
</reference>
<dbReference type="RefSeq" id="WP_007347506.1">
    <property type="nucleotide sequence ID" value="NZ_CALY02000061.1"/>
</dbReference>
<dbReference type="NCBIfam" id="TIGR01414">
    <property type="entry name" value="autotrans_barl"/>
    <property type="match status" value="1"/>
</dbReference>
<dbReference type="GO" id="GO:0019867">
    <property type="term" value="C:outer membrane"/>
    <property type="evidence" value="ECO:0007669"/>
    <property type="project" value="InterPro"/>
</dbReference>
<name>J1JK09_9HYPH</name>
<proteinExistence type="predicted"/>
<dbReference type="InterPro" id="IPR036709">
    <property type="entry name" value="Autotransporte_beta_dom_sf"/>
</dbReference>